<evidence type="ECO:0000256" key="6">
    <source>
        <dbReference type="SAM" id="SignalP"/>
    </source>
</evidence>
<evidence type="ECO:0000313" key="8">
    <source>
        <dbReference type="EMBL" id="OBZ79970.1"/>
    </source>
</evidence>
<name>A0A1C7MSV6_GRIFR</name>
<organism evidence="8 9">
    <name type="scientific">Grifola frondosa</name>
    <name type="common">Maitake</name>
    <name type="synonym">Polyporus frondosus</name>
    <dbReference type="NCBI Taxonomy" id="5627"/>
    <lineage>
        <taxon>Eukaryota</taxon>
        <taxon>Fungi</taxon>
        <taxon>Dikarya</taxon>
        <taxon>Basidiomycota</taxon>
        <taxon>Agaricomycotina</taxon>
        <taxon>Agaricomycetes</taxon>
        <taxon>Polyporales</taxon>
        <taxon>Grifolaceae</taxon>
        <taxon>Grifola</taxon>
    </lineage>
</organism>
<evidence type="ECO:0000256" key="3">
    <source>
        <dbReference type="ARBA" id="ARBA00022833"/>
    </source>
</evidence>
<dbReference type="Proteomes" id="UP000092993">
    <property type="component" value="Unassembled WGS sequence"/>
</dbReference>
<gene>
    <name evidence="8" type="primary">EEA1</name>
    <name evidence="8" type="ORF">A0H81_00149</name>
</gene>
<dbReference type="PANTHER" id="PTHR39490:SF8">
    <property type="entry name" value="ZINC FINGER FYVE DOMAIN-CONTAINING PROTEIN 21"/>
    <property type="match status" value="1"/>
</dbReference>
<feature type="chain" id="PRO_5008889307" evidence="6">
    <location>
        <begin position="17"/>
        <end position="323"/>
    </location>
</feature>
<proteinExistence type="predicted"/>
<accession>A0A1C7MSV6</accession>
<protein>
    <submittedName>
        <fullName evidence="8">Early endosome antigen 1</fullName>
    </submittedName>
</protein>
<comment type="caution">
    <text evidence="8">The sequence shown here is derived from an EMBL/GenBank/DDBJ whole genome shotgun (WGS) entry which is preliminary data.</text>
</comment>
<dbReference type="InterPro" id="IPR013083">
    <property type="entry name" value="Znf_RING/FYVE/PHD"/>
</dbReference>
<dbReference type="GO" id="GO:0008270">
    <property type="term" value="F:zinc ion binding"/>
    <property type="evidence" value="ECO:0007669"/>
    <property type="project" value="UniProtKB-KW"/>
</dbReference>
<keyword evidence="6" id="KW-0732">Signal</keyword>
<dbReference type="EMBL" id="LUGG01000001">
    <property type="protein sequence ID" value="OBZ79970.1"/>
    <property type="molecule type" value="Genomic_DNA"/>
</dbReference>
<dbReference type="InterPro" id="IPR017455">
    <property type="entry name" value="Znf_FYVE-rel"/>
</dbReference>
<evidence type="ECO:0000256" key="1">
    <source>
        <dbReference type="ARBA" id="ARBA00022723"/>
    </source>
</evidence>
<sequence length="323" mass="35243">MALASVLASGLSSLSAPLTRLPVDSADQCASSASQDTSGTATSTPTLSTVSSLSNSTSSLDSARMSLTRRNEHLAVLLPKRLWKPDSQASRCDVFFCRKQFSIWERRHHCRKCGGVFCGDCSARMTPLLDASNLGFIHPPRNVPITVFESATSPIVESRVCDECWDQLHGSKTPRSPVTSPLPISVVRDTRSSASSVSSSVSTPLDGCPLSTRPLIRRIHTSPRPPPLPYARAPPHSLRTLTPACTLPTKNGGGRWEPKPITTWVGHRVPGCKAPYELELEREEEENRIRRANPVIVNGDFQLRAPRELEPHSIGGPFQFSTF</sequence>
<evidence type="ECO:0000256" key="4">
    <source>
        <dbReference type="PROSITE-ProRule" id="PRU00091"/>
    </source>
</evidence>
<dbReference type="OMA" id="QEMPLAG"/>
<dbReference type="InterPro" id="IPR052113">
    <property type="entry name" value="FYVE-type_Zinc_Finger"/>
</dbReference>
<evidence type="ECO:0000259" key="7">
    <source>
        <dbReference type="PROSITE" id="PS50178"/>
    </source>
</evidence>
<dbReference type="AlphaFoldDB" id="A0A1C7MSV6"/>
<feature type="signal peptide" evidence="6">
    <location>
        <begin position="1"/>
        <end position="16"/>
    </location>
</feature>
<dbReference type="PROSITE" id="PS50178">
    <property type="entry name" value="ZF_FYVE"/>
    <property type="match status" value="1"/>
</dbReference>
<dbReference type="PANTHER" id="PTHR39490">
    <property type="entry name" value="ARRESTIN DOMAIN-CONTAINING PROTEIN D"/>
    <property type="match status" value="1"/>
</dbReference>
<evidence type="ECO:0000256" key="2">
    <source>
        <dbReference type="ARBA" id="ARBA00022771"/>
    </source>
</evidence>
<evidence type="ECO:0000256" key="5">
    <source>
        <dbReference type="SAM" id="MobiDB-lite"/>
    </source>
</evidence>
<evidence type="ECO:0000313" key="9">
    <source>
        <dbReference type="Proteomes" id="UP000092993"/>
    </source>
</evidence>
<keyword evidence="2 4" id="KW-0863">Zinc-finger</keyword>
<dbReference type="InterPro" id="IPR011011">
    <property type="entry name" value="Znf_FYVE_PHD"/>
</dbReference>
<reference evidence="8 9" key="1">
    <citation type="submission" date="2016-03" db="EMBL/GenBank/DDBJ databases">
        <title>Whole genome sequencing of Grifola frondosa 9006-11.</title>
        <authorList>
            <person name="Min B."/>
            <person name="Park H."/>
            <person name="Kim J.-G."/>
            <person name="Cho H."/>
            <person name="Oh Y.-L."/>
            <person name="Kong W.-S."/>
            <person name="Choi I.-G."/>
        </authorList>
    </citation>
    <scope>NUCLEOTIDE SEQUENCE [LARGE SCALE GENOMIC DNA]</scope>
    <source>
        <strain evidence="8 9">9006-11</strain>
    </source>
</reference>
<dbReference type="STRING" id="5627.A0A1C7MSV6"/>
<keyword evidence="9" id="KW-1185">Reference proteome</keyword>
<dbReference type="SUPFAM" id="SSF57903">
    <property type="entry name" value="FYVE/PHD zinc finger"/>
    <property type="match status" value="1"/>
</dbReference>
<feature type="domain" description="FYVE-type" evidence="7">
    <location>
        <begin position="97"/>
        <end position="169"/>
    </location>
</feature>
<dbReference type="Gene3D" id="3.30.40.10">
    <property type="entry name" value="Zinc/RING finger domain, C3HC4 (zinc finger)"/>
    <property type="match status" value="1"/>
</dbReference>
<dbReference type="SMART" id="SM00064">
    <property type="entry name" value="FYVE"/>
    <property type="match status" value="1"/>
</dbReference>
<feature type="region of interest" description="Disordered" evidence="5">
    <location>
        <begin position="30"/>
        <end position="58"/>
    </location>
</feature>
<dbReference type="Pfam" id="PF01363">
    <property type="entry name" value="FYVE"/>
    <property type="match status" value="1"/>
</dbReference>
<keyword evidence="3" id="KW-0862">Zinc</keyword>
<dbReference type="InterPro" id="IPR000306">
    <property type="entry name" value="Znf_FYVE"/>
</dbReference>
<keyword evidence="1" id="KW-0479">Metal-binding</keyword>
<dbReference type="OrthoDB" id="660555at2759"/>